<sequence length="170" mass="19912">LNFLLANVYIQVYFLLFYEKFKKVLIVKASIKSTIRNFLRRKEIQKFYKGTKYLCHDSSLEKKITERIWGKNLPANSRTSNHSRLKQSSSKKAKSSDFSAIWDHLESRRILGIPASVKQDKRHEVSAPRKTIPLSISRMPRVCHTGAEIIAARRITRIIVDREERKGERR</sequence>
<comment type="caution">
    <text evidence="1">The sequence shown here is derived from an EMBL/GenBank/DDBJ whole genome shotgun (WGS) entry which is preliminary data.</text>
</comment>
<reference evidence="1" key="1">
    <citation type="submission" date="2021-10" db="EMBL/GenBank/DDBJ databases">
        <title>Melipona bicolor Genome sequencing and assembly.</title>
        <authorList>
            <person name="Araujo N.S."/>
            <person name="Arias M.C."/>
        </authorList>
    </citation>
    <scope>NUCLEOTIDE SEQUENCE</scope>
    <source>
        <strain evidence="1">USP_2M_L1-L4_2017</strain>
        <tissue evidence="1">Whole body</tissue>
    </source>
</reference>
<accession>A0AA40GFC8</accession>
<evidence type="ECO:0000313" key="2">
    <source>
        <dbReference type="Proteomes" id="UP001177670"/>
    </source>
</evidence>
<feature type="non-terminal residue" evidence="1">
    <location>
        <position position="1"/>
    </location>
</feature>
<dbReference type="Proteomes" id="UP001177670">
    <property type="component" value="Unassembled WGS sequence"/>
</dbReference>
<proteinExistence type="predicted"/>
<dbReference type="EMBL" id="JAHYIQ010000001">
    <property type="protein sequence ID" value="KAK1136841.1"/>
    <property type="molecule type" value="Genomic_DNA"/>
</dbReference>
<organism evidence="1 2">
    <name type="scientific">Melipona bicolor</name>
    <dbReference type="NCBI Taxonomy" id="60889"/>
    <lineage>
        <taxon>Eukaryota</taxon>
        <taxon>Metazoa</taxon>
        <taxon>Ecdysozoa</taxon>
        <taxon>Arthropoda</taxon>
        <taxon>Hexapoda</taxon>
        <taxon>Insecta</taxon>
        <taxon>Pterygota</taxon>
        <taxon>Neoptera</taxon>
        <taxon>Endopterygota</taxon>
        <taxon>Hymenoptera</taxon>
        <taxon>Apocrita</taxon>
        <taxon>Aculeata</taxon>
        <taxon>Apoidea</taxon>
        <taxon>Anthophila</taxon>
        <taxon>Apidae</taxon>
        <taxon>Melipona</taxon>
    </lineage>
</organism>
<evidence type="ECO:0000313" key="1">
    <source>
        <dbReference type="EMBL" id="KAK1136841.1"/>
    </source>
</evidence>
<gene>
    <name evidence="1" type="ORF">K0M31_001377</name>
</gene>
<protein>
    <submittedName>
        <fullName evidence="1">Uncharacterized protein</fullName>
    </submittedName>
</protein>
<name>A0AA40GFC8_9HYME</name>
<keyword evidence="2" id="KW-1185">Reference proteome</keyword>
<dbReference type="AlphaFoldDB" id="A0AA40GFC8"/>